<dbReference type="InterPro" id="IPR008983">
    <property type="entry name" value="Tumour_necrosis_fac-like_dom"/>
</dbReference>
<dbReference type="EMBL" id="JAYMGO010000004">
    <property type="protein sequence ID" value="KAL1276511.1"/>
    <property type="molecule type" value="Genomic_DNA"/>
</dbReference>
<name>A0ABR3NIA0_9TELE</name>
<protein>
    <recommendedName>
        <fullName evidence="6">C1q domain-containing protein</fullName>
    </recommendedName>
</protein>
<evidence type="ECO:0000259" key="6">
    <source>
        <dbReference type="PROSITE" id="PS50871"/>
    </source>
</evidence>
<evidence type="ECO:0000256" key="3">
    <source>
        <dbReference type="ARBA" id="ARBA00022729"/>
    </source>
</evidence>
<gene>
    <name evidence="7" type="ORF">QQF64_036134</name>
</gene>
<evidence type="ECO:0000313" key="8">
    <source>
        <dbReference type="Proteomes" id="UP001558613"/>
    </source>
</evidence>
<feature type="signal peptide" evidence="5">
    <location>
        <begin position="1"/>
        <end position="20"/>
    </location>
</feature>
<dbReference type="Gene3D" id="2.60.120.40">
    <property type="match status" value="1"/>
</dbReference>
<keyword evidence="8" id="KW-1185">Reference proteome</keyword>
<dbReference type="SUPFAM" id="SSF49842">
    <property type="entry name" value="TNF-like"/>
    <property type="match status" value="1"/>
</dbReference>
<dbReference type="SMART" id="SM00110">
    <property type="entry name" value="C1Q"/>
    <property type="match status" value="1"/>
</dbReference>
<proteinExistence type="predicted"/>
<organism evidence="7 8">
    <name type="scientific">Cirrhinus molitorella</name>
    <name type="common">mud carp</name>
    <dbReference type="NCBI Taxonomy" id="172907"/>
    <lineage>
        <taxon>Eukaryota</taxon>
        <taxon>Metazoa</taxon>
        <taxon>Chordata</taxon>
        <taxon>Craniata</taxon>
        <taxon>Vertebrata</taxon>
        <taxon>Euteleostomi</taxon>
        <taxon>Actinopterygii</taxon>
        <taxon>Neopterygii</taxon>
        <taxon>Teleostei</taxon>
        <taxon>Ostariophysi</taxon>
        <taxon>Cypriniformes</taxon>
        <taxon>Cyprinidae</taxon>
        <taxon>Labeoninae</taxon>
        <taxon>Labeonini</taxon>
        <taxon>Cirrhinus</taxon>
    </lineage>
</organism>
<keyword evidence="3 5" id="KW-0732">Signal</keyword>
<evidence type="ECO:0000256" key="1">
    <source>
        <dbReference type="ARBA" id="ARBA00004613"/>
    </source>
</evidence>
<dbReference type="InterPro" id="IPR012337">
    <property type="entry name" value="RNaseH-like_sf"/>
</dbReference>
<feature type="chain" id="PRO_5046145571" description="C1q domain-containing protein" evidence="5">
    <location>
        <begin position="21"/>
        <end position="613"/>
    </location>
</feature>
<feature type="coiled-coil region" evidence="4">
    <location>
        <begin position="73"/>
        <end position="114"/>
    </location>
</feature>
<reference evidence="7 8" key="1">
    <citation type="submission" date="2023-09" db="EMBL/GenBank/DDBJ databases">
        <authorList>
            <person name="Wang M."/>
        </authorList>
    </citation>
    <scope>NUCLEOTIDE SEQUENCE [LARGE SCALE GENOMIC DNA]</scope>
    <source>
        <strain evidence="7">GT-2023</strain>
        <tissue evidence="7">Liver</tissue>
    </source>
</reference>
<dbReference type="InterPro" id="IPR050822">
    <property type="entry name" value="Cerebellin_Synaptic_Org"/>
</dbReference>
<evidence type="ECO:0000256" key="4">
    <source>
        <dbReference type="SAM" id="Coils"/>
    </source>
</evidence>
<dbReference type="InterPro" id="IPR001073">
    <property type="entry name" value="C1q_dom"/>
</dbReference>
<evidence type="ECO:0000256" key="2">
    <source>
        <dbReference type="ARBA" id="ARBA00022525"/>
    </source>
</evidence>
<comment type="subcellular location">
    <subcellularLocation>
        <location evidence="1">Secreted</location>
    </subcellularLocation>
</comment>
<accession>A0ABR3NIA0</accession>
<dbReference type="PANTHER" id="PTHR22923:SF102">
    <property type="entry name" value="CEREBELLIN 13-RELATED"/>
    <property type="match status" value="1"/>
</dbReference>
<dbReference type="PANTHER" id="PTHR22923">
    <property type="entry name" value="CEREBELLIN-RELATED"/>
    <property type="match status" value="1"/>
</dbReference>
<dbReference type="Proteomes" id="UP001558613">
    <property type="component" value="Unassembled WGS sequence"/>
</dbReference>
<sequence length="613" mass="69064">MKSLICILLLLETFMSAVQQQVNGGLNENEISQQLRSEYRRQNPPQTDAVRANTSTDSQQNCHLYFPDIYAALRELTATVTKQKANIRALETRLSDAEQVAEQQTVLLEELNMKYNEISSLTQSEVEELRKENRDRRIAFSAGLMQSTSGNLGPFNTDITLTYRNVFTNIGDAYNSITGIFTAPLKGAYMFRISVYGSASQSIPSTVSIFKNGQQVVIAHSHQAVNVVNSSNGVVLLLEVGDVVFICETWVATCTAINIPLSKSDHPALRKSLNENVINGGAIPGFHQLQDMYLGAVYEREKEELKTLLAGKPLAVIFDETPDVEGRCVLNILLAPLQKDHSGRILVYLADTVFLEQCKHSTVSVAVVRCLQEYSINNEDVIVFDTDNAAYMKKAFTEALQSLFPNSLHITCMAHIMNLIGNAFRKPFVELNIFMLSFSQMFFNAGSRKRRYLCFMTNKLPRKKAVMPPNPCATRCNWFSAVQYHAEHFGLYKEFIEMEIEACSRSAPHSVERLHEMLQDPDLAQSLNVQINIMADKCKHFLSLLNVFQSRRPVTTKIFTYLEDLQVVFAANKELKYEACAEYFEGFDLLHTTKTQMLCTVGHQVHVTWAAGH</sequence>
<keyword evidence="4" id="KW-0175">Coiled coil</keyword>
<dbReference type="PROSITE" id="PS50871">
    <property type="entry name" value="C1Q"/>
    <property type="match status" value="1"/>
</dbReference>
<dbReference type="Pfam" id="PF00386">
    <property type="entry name" value="C1q"/>
    <property type="match status" value="1"/>
</dbReference>
<keyword evidence="2" id="KW-0964">Secreted</keyword>
<feature type="domain" description="C1q" evidence="6">
    <location>
        <begin position="133"/>
        <end position="277"/>
    </location>
</feature>
<dbReference type="SUPFAM" id="SSF53098">
    <property type="entry name" value="Ribonuclease H-like"/>
    <property type="match status" value="1"/>
</dbReference>
<evidence type="ECO:0000256" key="5">
    <source>
        <dbReference type="SAM" id="SignalP"/>
    </source>
</evidence>
<evidence type="ECO:0000313" key="7">
    <source>
        <dbReference type="EMBL" id="KAL1276511.1"/>
    </source>
</evidence>
<comment type="caution">
    <text evidence="7">The sequence shown here is derived from an EMBL/GenBank/DDBJ whole genome shotgun (WGS) entry which is preliminary data.</text>
</comment>